<dbReference type="InterPro" id="IPR002293">
    <property type="entry name" value="AA/rel_permease1"/>
</dbReference>
<dbReference type="Gene3D" id="1.20.1740.10">
    <property type="entry name" value="Amino acid/polyamine transporter I"/>
    <property type="match status" value="1"/>
</dbReference>
<evidence type="ECO:0000256" key="1">
    <source>
        <dbReference type="ARBA" id="ARBA00004141"/>
    </source>
</evidence>
<dbReference type="AlphaFoldDB" id="A0AAN6VHS0"/>
<organism evidence="6 7">
    <name type="scientific">Chaetomidium leptoderma</name>
    <dbReference type="NCBI Taxonomy" id="669021"/>
    <lineage>
        <taxon>Eukaryota</taxon>
        <taxon>Fungi</taxon>
        <taxon>Dikarya</taxon>
        <taxon>Ascomycota</taxon>
        <taxon>Pezizomycotina</taxon>
        <taxon>Sordariomycetes</taxon>
        <taxon>Sordariomycetidae</taxon>
        <taxon>Sordariales</taxon>
        <taxon>Chaetomiaceae</taxon>
        <taxon>Chaetomidium</taxon>
    </lineage>
</organism>
<accession>A0AAN6VHS0</accession>
<dbReference type="EMBL" id="MU857011">
    <property type="protein sequence ID" value="KAK4151529.1"/>
    <property type="molecule type" value="Genomic_DNA"/>
</dbReference>
<feature type="transmembrane region" description="Helical" evidence="5">
    <location>
        <begin position="113"/>
        <end position="138"/>
    </location>
</feature>
<reference evidence="6" key="2">
    <citation type="submission" date="2023-05" db="EMBL/GenBank/DDBJ databases">
        <authorList>
            <consortium name="Lawrence Berkeley National Laboratory"/>
            <person name="Steindorff A."/>
            <person name="Hensen N."/>
            <person name="Bonometti L."/>
            <person name="Westerberg I."/>
            <person name="Brannstrom I.O."/>
            <person name="Guillou S."/>
            <person name="Cros-Aarteil S."/>
            <person name="Calhoun S."/>
            <person name="Haridas S."/>
            <person name="Kuo A."/>
            <person name="Mondo S."/>
            <person name="Pangilinan J."/>
            <person name="Riley R."/>
            <person name="Labutti K."/>
            <person name="Andreopoulos B."/>
            <person name="Lipzen A."/>
            <person name="Chen C."/>
            <person name="Yanf M."/>
            <person name="Daum C."/>
            <person name="Ng V."/>
            <person name="Clum A."/>
            <person name="Ohm R."/>
            <person name="Martin F."/>
            <person name="Silar P."/>
            <person name="Natvig D."/>
            <person name="Lalanne C."/>
            <person name="Gautier V."/>
            <person name="Ament-Velasquez S.L."/>
            <person name="Kruys A."/>
            <person name="Hutchinson M.I."/>
            <person name="Powell A.J."/>
            <person name="Barry K."/>
            <person name="Miller A.N."/>
            <person name="Grigoriev I.V."/>
            <person name="Debuchy R."/>
            <person name="Gladieux P."/>
            <person name="Thoren M.H."/>
            <person name="Johannesson H."/>
        </authorList>
    </citation>
    <scope>NUCLEOTIDE SEQUENCE</scope>
    <source>
        <strain evidence="6">CBS 538.74</strain>
    </source>
</reference>
<evidence type="ECO:0000256" key="5">
    <source>
        <dbReference type="SAM" id="Phobius"/>
    </source>
</evidence>
<feature type="transmembrane region" description="Helical" evidence="5">
    <location>
        <begin position="179"/>
        <end position="201"/>
    </location>
</feature>
<evidence type="ECO:0000256" key="3">
    <source>
        <dbReference type="ARBA" id="ARBA00022989"/>
    </source>
</evidence>
<feature type="transmembrane region" description="Helical" evidence="5">
    <location>
        <begin position="41"/>
        <end position="60"/>
    </location>
</feature>
<dbReference type="Proteomes" id="UP001302745">
    <property type="component" value="Unassembled WGS sequence"/>
</dbReference>
<protein>
    <submittedName>
        <fullName evidence="6">Amino acid transporter</fullName>
    </submittedName>
</protein>
<dbReference type="PANTHER" id="PTHR11785">
    <property type="entry name" value="AMINO ACID TRANSPORTER"/>
    <property type="match status" value="1"/>
</dbReference>
<keyword evidence="3 5" id="KW-1133">Transmembrane helix</keyword>
<reference evidence="6" key="1">
    <citation type="journal article" date="2023" name="Mol. Phylogenet. Evol.">
        <title>Genome-scale phylogeny and comparative genomics of the fungal order Sordariales.</title>
        <authorList>
            <person name="Hensen N."/>
            <person name="Bonometti L."/>
            <person name="Westerberg I."/>
            <person name="Brannstrom I.O."/>
            <person name="Guillou S."/>
            <person name="Cros-Aarteil S."/>
            <person name="Calhoun S."/>
            <person name="Haridas S."/>
            <person name="Kuo A."/>
            <person name="Mondo S."/>
            <person name="Pangilinan J."/>
            <person name="Riley R."/>
            <person name="LaButti K."/>
            <person name="Andreopoulos B."/>
            <person name="Lipzen A."/>
            <person name="Chen C."/>
            <person name="Yan M."/>
            <person name="Daum C."/>
            <person name="Ng V."/>
            <person name="Clum A."/>
            <person name="Steindorff A."/>
            <person name="Ohm R.A."/>
            <person name="Martin F."/>
            <person name="Silar P."/>
            <person name="Natvig D.O."/>
            <person name="Lalanne C."/>
            <person name="Gautier V."/>
            <person name="Ament-Velasquez S.L."/>
            <person name="Kruys A."/>
            <person name="Hutchinson M.I."/>
            <person name="Powell A.J."/>
            <person name="Barry K."/>
            <person name="Miller A.N."/>
            <person name="Grigoriev I.V."/>
            <person name="Debuchy R."/>
            <person name="Gladieux P."/>
            <person name="Hiltunen Thoren M."/>
            <person name="Johannesson H."/>
        </authorList>
    </citation>
    <scope>NUCLEOTIDE SEQUENCE</scope>
    <source>
        <strain evidence="6">CBS 538.74</strain>
    </source>
</reference>
<dbReference type="InterPro" id="IPR050598">
    <property type="entry name" value="AminoAcid_Transporter"/>
</dbReference>
<keyword evidence="4 5" id="KW-0472">Membrane</keyword>
<comment type="subcellular location">
    <subcellularLocation>
        <location evidence="1">Membrane</location>
        <topology evidence="1">Multi-pass membrane protein</topology>
    </subcellularLocation>
</comment>
<name>A0AAN6VHS0_9PEZI</name>
<gene>
    <name evidence="6" type="ORF">C8A00DRAFT_17062</name>
</gene>
<evidence type="ECO:0000313" key="6">
    <source>
        <dbReference type="EMBL" id="KAK4151529.1"/>
    </source>
</evidence>
<feature type="transmembrane region" description="Helical" evidence="5">
    <location>
        <begin position="301"/>
        <end position="322"/>
    </location>
</feature>
<sequence length="463" mass="49202">MASSVTTPLLTDDALSPLSPQGKHHANSTAIKKRLLNFWDGLALTIGIQIGSGIFISPALVARNTSSELPALVVWTVGGLLAWACAACYSEMGTRLPVNGGPQEYVAHCFGDLLGFMASWGCIFGIKPCSAAILALFIADYVCGAAEFEFRSLVALGVIALVTAVNCTGNRLSNVSTKILLACKIISVGFVIVMGFAVLLFPSLSPPPGVDAPREPPAQADSGSYTDGLVAAMWAYSGWEVLSFVGGDLQNPSRNVPRVINMSMVIVLAFTLFANVAYFSALSFDEVARSTAVGLTFSEYFLGRAGSIIYAVAICLSSLGTLNVKTFAAGRLTQAAAERGYLPLLMKTVANVSDEHDESDGNSLLEVQPAQSIFGFLGRPARLGDGSIPLSAILFNSLLASAFVLAGDISSLISFMGKMYRPSMTGAELTLLLPRHCRIRGGFPHPHRTFVFATRLESQRRER</sequence>
<feature type="transmembrane region" description="Helical" evidence="5">
    <location>
        <begin position="150"/>
        <end position="167"/>
    </location>
</feature>
<dbReference type="GO" id="GO:0016020">
    <property type="term" value="C:membrane"/>
    <property type="evidence" value="ECO:0007669"/>
    <property type="project" value="UniProtKB-SubCell"/>
</dbReference>
<feature type="transmembrane region" description="Helical" evidence="5">
    <location>
        <begin position="393"/>
        <end position="415"/>
    </location>
</feature>
<evidence type="ECO:0000313" key="7">
    <source>
        <dbReference type="Proteomes" id="UP001302745"/>
    </source>
</evidence>
<proteinExistence type="predicted"/>
<comment type="caution">
    <text evidence="6">The sequence shown here is derived from an EMBL/GenBank/DDBJ whole genome shotgun (WGS) entry which is preliminary data.</text>
</comment>
<dbReference type="PANTHER" id="PTHR11785:SF512">
    <property type="entry name" value="SOBREMESA, ISOFORM B"/>
    <property type="match status" value="1"/>
</dbReference>
<dbReference type="Pfam" id="PF13520">
    <property type="entry name" value="AA_permease_2"/>
    <property type="match status" value="1"/>
</dbReference>
<evidence type="ECO:0000256" key="2">
    <source>
        <dbReference type="ARBA" id="ARBA00022692"/>
    </source>
</evidence>
<feature type="transmembrane region" description="Helical" evidence="5">
    <location>
        <begin position="72"/>
        <end position="92"/>
    </location>
</feature>
<evidence type="ECO:0000256" key="4">
    <source>
        <dbReference type="ARBA" id="ARBA00023136"/>
    </source>
</evidence>
<keyword evidence="2 5" id="KW-0812">Transmembrane</keyword>
<keyword evidence="7" id="KW-1185">Reference proteome</keyword>
<feature type="transmembrane region" description="Helical" evidence="5">
    <location>
        <begin position="259"/>
        <end position="280"/>
    </location>
</feature>
<dbReference type="GO" id="GO:0015179">
    <property type="term" value="F:L-amino acid transmembrane transporter activity"/>
    <property type="evidence" value="ECO:0007669"/>
    <property type="project" value="TreeGrafter"/>
</dbReference>